<organism evidence="1 2">
    <name type="scientific">Verticillium longisporum</name>
    <name type="common">Verticillium dahliae var. longisporum</name>
    <dbReference type="NCBI Taxonomy" id="100787"/>
    <lineage>
        <taxon>Eukaryota</taxon>
        <taxon>Fungi</taxon>
        <taxon>Dikarya</taxon>
        <taxon>Ascomycota</taxon>
        <taxon>Pezizomycotina</taxon>
        <taxon>Sordariomycetes</taxon>
        <taxon>Hypocreomycetidae</taxon>
        <taxon>Glomerellales</taxon>
        <taxon>Plectosphaerellaceae</taxon>
        <taxon>Verticillium</taxon>
    </lineage>
</organism>
<evidence type="ECO:0000313" key="1">
    <source>
        <dbReference type="EMBL" id="CRK35211.1"/>
    </source>
</evidence>
<evidence type="ECO:0000313" key="2">
    <source>
        <dbReference type="Proteomes" id="UP000044602"/>
    </source>
</evidence>
<gene>
    <name evidence="1" type="ORF">BN1708_019725</name>
</gene>
<sequence length="12" mass="1274">GGRHPGPDRTPQ</sequence>
<protein>
    <submittedName>
        <fullName evidence="1">Uncharacterized protein</fullName>
    </submittedName>
</protein>
<name>A0A0G4MLT3_VERLO</name>
<dbReference type="Proteomes" id="UP000044602">
    <property type="component" value="Unassembled WGS sequence"/>
</dbReference>
<keyword evidence="2" id="KW-1185">Reference proteome</keyword>
<reference evidence="1 2" key="1">
    <citation type="submission" date="2015-05" db="EMBL/GenBank/DDBJ databases">
        <authorList>
            <person name="Wang D.B."/>
            <person name="Wang M."/>
        </authorList>
    </citation>
    <scope>NUCLEOTIDE SEQUENCE [LARGE SCALE GENOMIC DNA]</scope>
    <source>
        <strain evidence="1">VL1</strain>
    </source>
</reference>
<proteinExistence type="predicted"/>
<dbReference type="EMBL" id="CVQH01023452">
    <property type="protein sequence ID" value="CRK35211.1"/>
    <property type="molecule type" value="Genomic_DNA"/>
</dbReference>
<accession>A0A0G4MLT3</accession>
<feature type="non-terminal residue" evidence="1">
    <location>
        <position position="1"/>
    </location>
</feature>